<name>A0ABP4EZT6_9ACTN</name>
<feature type="signal peptide" evidence="2">
    <location>
        <begin position="1"/>
        <end position="31"/>
    </location>
</feature>
<keyword evidence="4" id="KW-1185">Reference proteome</keyword>
<feature type="region of interest" description="Disordered" evidence="1">
    <location>
        <begin position="28"/>
        <end position="47"/>
    </location>
</feature>
<organism evidence="3 4">
    <name type="scientific">Nocardioides aquiterrae</name>
    <dbReference type="NCBI Taxonomy" id="203799"/>
    <lineage>
        <taxon>Bacteria</taxon>
        <taxon>Bacillati</taxon>
        <taxon>Actinomycetota</taxon>
        <taxon>Actinomycetes</taxon>
        <taxon>Propionibacteriales</taxon>
        <taxon>Nocardioidaceae</taxon>
        <taxon>Nocardioides</taxon>
    </lineage>
</organism>
<reference evidence="4" key="1">
    <citation type="journal article" date="2019" name="Int. J. Syst. Evol. Microbiol.">
        <title>The Global Catalogue of Microorganisms (GCM) 10K type strain sequencing project: providing services to taxonomists for standard genome sequencing and annotation.</title>
        <authorList>
            <consortium name="The Broad Institute Genomics Platform"/>
            <consortium name="The Broad Institute Genome Sequencing Center for Infectious Disease"/>
            <person name="Wu L."/>
            <person name="Ma J."/>
        </authorList>
    </citation>
    <scope>NUCLEOTIDE SEQUENCE [LARGE SCALE GENOMIC DNA]</scope>
    <source>
        <strain evidence="4">JCM 11813</strain>
    </source>
</reference>
<gene>
    <name evidence="3" type="ORF">GCM10009606_09300</name>
</gene>
<evidence type="ECO:0000313" key="3">
    <source>
        <dbReference type="EMBL" id="GAA1131354.1"/>
    </source>
</evidence>
<evidence type="ECO:0000313" key="4">
    <source>
        <dbReference type="Proteomes" id="UP001499979"/>
    </source>
</evidence>
<accession>A0ABP4EZT6</accession>
<evidence type="ECO:0008006" key="5">
    <source>
        <dbReference type="Google" id="ProtNLM"/>
    </source>
</evidence>
<evidence type="ECO:0000256" key="1">
    <source>
        <dbReference type="SAM" id="MobiDB-lite"/>
    </source>
</evidence>
<proteinExistence type="predicted"/>
<dbReference type="Proteomes" id="UP001499979">
    <property type="component" value="Unassembled WGS sequence"/>
</dbReference>
<feature type="chain" id="PRO_5045902386" description="Secreted protein" evidence="2">
    <location>
        <begin position="32"/>
        <end position="280"/>
    </location>
</feature>
<evidence type="ECO:0000256" key="2">
    <source>
        <dbReference type="SAM" id="SignalP"/>
    </source>
</evidence>
<keyword evidence="2" id="KW-0732">Signal</keyword>
<sequence length="280" mass="30675">MNLLARHLGAACAVLVLLLSSVTMPSASAGAAPGSTPDTAAARRGMSHTNPKMVDVSTPYFVGYDKRLKAYHIRVYGFWRAACASTRFCWPAMVPGSGGHIGSKDVARLRFSDSVGFRKFAIRNGEVCGSTTFHRAKRLRSGSFDNAYAAVDDTTFVSYAENSSGHSGTCKRDTMPRVKLTWDGVTTTYWSDLKGKSFRYDVWFNPLPSRGRCYDRLYVHGGYTHTWGTSKDSWSAGVGFPWGFSVGVGGVSGTDQFTVWENTDGYPQDSMLTTPRVCHH</sequence>
<dbReference type="EMBL" id="BAAAJE010000002">
    <property type="protein sequence ID" value="GAA1131354.1"/>
    <property type="molecule type" value="Genomic_DNA"/>
</dbReference>
<comment type="caution">
    <text evidence="3">The sequence shown here is derived from an EMBL/GenBank/DDBJ whole genome shotgun (WGS) entry which is preliminary data.</text>
</comment>
<protein>
    <recommendedName>
        <fullName evidence="5">Secreted protein</fullName>
    </recommendedName>
</protein>